<keyword evidence="1" id="KW-0560">Oxidoreductase</keyword>
<evidence type="ECO:0000256" key="1">
    <source>
        <dbReference type="ARBA" id="ARBA00023002"/>
    </source>
</evidence>
<evidence type="ECO:0000259" key="2">
    <source>
        <dbReference type="Pfam" id="PF01266"/>
    </source>
</evidence>
<dbReference type="PANTHER" id="PTHR13847:SF289">
    <property type="entry name" value="GLYCINE OXIDASE"/>
    <property type="match status" value="1"/>
</dbReference>
<dbReference type="SUPFAM" id="SSF51971">
    <property type="entry name" value="Nucleotide-binding domain"/>
    <property type="match status" value="1"/>
</dbReference>
<organism evidence="3 4">
    <name type="scientific">Qingshengfaniella alkalisoli</name>
    <dbReference type="NCBI Taxonomy" id="2599296"/>
    <lineage>
        <taxon>Bacteria</taxon>
        <taxon>Pseudomonadati</taxon>
        <taxon>Pseudomonadota</taxon>
        <taxon>Alphaproteobacteria</taxon>
        <taxon>Rhodobacterales</taxon>
        <taxon>Paracoccaceae</taxon>
        <taxon>Qingshengfaniella</taxon>
    </lineage>
</organism>
<dbReference type="Gene3D" id="3.30.9.10">
    <property type="entry name" value="D-Amino Acid Oxidase, subunit A, domain 2"/>
    <property type="match status" value="1"/>
</dbReference>
<sequence length="350" mass="37121">MVKPDVTVFGAGIFGLSVAYSCAKRGAKVRIIDKRGVAAGSSGGVVGALAPHTPENWNQKKAFQFDALLAAQAHWAEVARIGGLSSGYGRTGRIQPVLDEHGLELASQRAVQSRELWRGQAEWAVKATTDLDGWTPQTPTGFVIHDTLSARIHPRRSCEALAAALVVLKAEIVIGEGASAEGKVVWATGYEGLVEISEQLDQRIGNGVKGQAMLLALDRSGKPHLFSDGIYVVPHADGTVGVGSTSERDFDDPTATDGELDKLLGRAIAICPQLADARVLTRWAGVRPRAMSRAPMLGKHPVRDSDFIANGGFKIGFAMGPKAGEMMADLVLEGHDAIPDEFRVEASLTG</sequence>
<reference evidence="3 4" key="1">
    <citation type="submission" date="2019-07" db="EMBL/GenBank/DDBJ databases">
        <title>Litoreibacter alkalisoli sp. nov., isolated from saline-alkaline soil.</title>
        <authorList>
            <person name="Wang S."/>
            <person name="Xu L."/>
            <person name="Xing Y.-T."/>
            <person name="Sun J.-Q."/>
        </authorList>
    </citation>
    <scope>NUCLEOTIDE SEQUENCE [LARGE SCALE GENOMIC DNA]</scope>
    <source>
        <strain evidence="3 4">LN3S51</strain>
    </source>
</reference>
<accession>A0A5B8IZF3</accession>
<dbReference type="Gene3D" id="3.50.50.60">
    <property type="entry name" value="FAD/NAD(P)-binding domain"/>
    <property type="match status" value="1"/>
</dbReference>
<protein>
    <submittedName>
        <fullName evidence="3">FAD-binding oxidoreductase</fullName>
    </submittedName>
</protein>
<dbReference type="InterPro" id="IPR036188">
    <property type="entry name" value="FAD/NAD-bd_sf"/>
</dbReference>
<evidence type="ECO:0000313" key="4">
    <source>
        <dbReference type="Proteomes" id="UP000318483"/>
    </source>
</evidence>
<name>A0A5B8IZF3_9RHOB</name>
<dbReference type="PANTHER" id="PTHR13847">
    <property type="entry name" value="SARCOSINE DEHYDROGENASE-RELATED"/>
    <property type="match status" value="1"/>
</dbReference>
<dbReference type="GO" id="GO:0005737">
    <property type="term" value="C:cytoplasm"/>
    <property type="evidence" value="ECO:0007669"/>
    <property type="project" value="TreeGrafter"/>
</dbReference>
<keyword evidence="4" id="KW-1185">Reference proteome</keyword>
<dbReference type="InterPro" id="IPR006076">
    <property type="entry name" value="FAD-dep_OxRdtase"/>
</dbReference>
<feature type="domain" description="FAD dependent oxidoreductase" evidence="2">
    <location>
        <begin position="5"/>
        <end position="330"/>
    </location>
</feature>
<dbReference type="AlphaFoldDB" id="A0A5B8IZF3"/>
<dbReference type="Pfam" id="PF01266">
    <property type="entry name" value="DAO"/>
    <property type="match status" value="1"/>
</dbReference>
<dbReference type="GO" id="GO:0016491">
    <property type="term" value="F:oxidoreductase activity"/>
    <property type="evidence" value="ECO:0007669"/>
    <property type="project" value="UniProtKB-KW"/>
</dbReference>
<dbReference type="OrthoDB" id="7818064at2"/>
<dbReference type="PROSITE" id="PS51257">
    <property type="entry name" value="PROKAR_LIPOPROTEIN"/>
    <property type="match status" value="1"/>
</dbReference>
<dbReference type="EMBL" id="CP042261">
    <property type="protein sequence ID" value="QDY70321.1"/>
    <property type="molecule type" value="Genomic_DNA"/>
</dbReference>
<dbReference type="SUPFAM" id="SSF54373">
    <property type="entry name" value="FAD-linked reductases, C-terminal domain"/>
    <property type="match status" value="1"/>
</dbReference>
<proteinExistence type="predicted"/>
<gene>
    <name evidence="3" type="ORF">FPZ52_09880</name>
</gene>
<dbReference type="KEGG" id="lit:FPZ52_09880"/>
<evidence type="ECO:0000313" key="3">
    <source>
        <dbReference type="EMBL" id="QDY70321.1"/>
    </source>
</evidence>
<dbReference type="Proteomes" id="UP000318483">
    <property type="component" value="Chromosome"/>
</dbReference>